<dbReference type="NCBIfam" id="NF002325">
    <property type="entry name" value="PRK01278.1"/>
    <property type="match status" value="1"/>
</dbReference>
<dbReference type="InterPro" id="IPR050103">
    <property type="entry name" value="Class-III_PLP-dep_AT"/>
</dbReference>
<dbReference type="GO" id="GO:0003992">
    <property type="term" value="F:N2-acetyl-L-ornithine:2-oxoglutarate 5-aminotransferase activity"/>
    <property type="evidence" value="ECO:0007669"/>
    <property type="project" value="UniProtKB-UniRule"/>
</dbReference>
<comment type="cofactor">
    <cofactor evidence="5">
        <name>pyridoxal 5'-phosphate</name>
        <dbReference type="ChEBI" id="CHEBI:597326"/>
    </cofactor>
    <text evidence="5">Binds 1 pyridoxal phosphate per subunit.</text>
</comment>
<dbReference type="FunFam" id="3.40.640.10:FF:000004">
    <property type="entry name" value="Acetylornithine aminotransferase"/>
    <property type="match status" value="1"/>
</dbReference>
<feature type="binding site" evidence="5">
    <location>
        <begin position="257"/>
        <end position="260"/>
    </location>
    <ligand>
        <name>pyridoxal 5'-phosphate</name>
        <dbReference type="ChEBI" id="CHEBI:597326"/>
    </ligand>
</feature>
<dbReference type="Pfam" id="PF00202">
    <property type="entry name" value="Aminotran_3"/>
    <property type="match status" value="1"/>
</dbReference>
<dbReference type="HAMAP" id="MF_01107">
    <property type="entry name" value="ArgD_aminotrans_3"/>
    <property type="match status" value="1"/>
</dbReference>
<dbReference type="GO" id="GO:0005737">
    <property type="term" value="C:cytoplasm"/>
    <property type="evidence" value="ECO:0007669"/>
    <property type="project" value="UniProtKB-SubCell"/>
</dbReference>
<evidence type="ECO:0000256" key="3">
    <source>
        <dbReference type="ARBA" id="ARBA00022679"/>
    </source>
</evidence>
<evidence type="ECO:0000313" key="7">
    <source>
        <dbReference type="EMBL" id="AGK56212.1"/>
    </source>
</evidence>
<dbReference type="InterPro" id="IPR015421">
    <property type="entry name" value="PyrdxlP-dep_Trfase_major"/>
</dbReference>
<comment type="catalytic activity">
    <reaction evidence="5">
        <text>N(2)-acetyl-L-ornithine + 2-oxoglutarate = N-acetyl-L-glutamate 5-semialdehyde + L-glutamate</text>
        <dbReference type="Rhea" id="RHEA:18049"/>
        <dbReference type="ChEBI" id="CHEBI:16810"/>
        <dbReference type="ChEBI" id="CHEBI:29123"/>
        <dbReference type="ChEBI" id="CHEBI:29985"/>
        <dbReference type="ChEBI" id="CHEBI:57805"/>
        <dbReference type="EC" id="2.6.1.11"/>
    </reaction>
</comment>
<dbReference type="PANTHER" id="PTHR11986:SF113">
    <property type="entry name" value="SUCCINYLORNITHINE TRANSAMINASE"/>
    <property type="match status" value="1"/>
</dbReference>
<dbReference type="AlphaFoldDB" id="N0B1Y1"/>
<keyword evidence="5" id="KW-0028">Amino-acid biosynthesis</keyword>
<dbReference type="EMBL" id="CP005587">
    <property type="protein sequence ID" value="AGK56212.1"/>
    <property type="molecule type" value="Genomic_DNA"/>
</dbReference>
<dbReference type="PIRSF" id="PIRSF000521">
    <property type="entry name" value="Transaminase_4ab_Lys_Orn"/>
    <property type="match status" value="1"/>
</dbReference>
<dbReference type="Proteomes" id="UP000005952">
    <property type="component" value="Chromosome"/>
</dbReference>
<name>N0B1Y1_9HYPH</name>
<dbReference type="STRING" id="670307.HYPDE_22628"/>
<comment type="subcellular location">
    <subcellularLocation>
        <location evidence="5">Cytoplasm</location>
    </subcellularLocation>
</comment>
<protein>
    <recommendedName>
        <fullName evidence="5">Acetylornithine aminotransferase</fullName>
        <shortName evidence="5">ACOAT</shortName>
        <ecNumber evidence="5">2.6.1.11</ecNumber>
    </recommendedName>
</protein>
<feature type="binding site" evidence="5">
    <location>
        <position position="172"/>
    </location>
    <ligand>
        <name>pyridoxal 5'-phosphate</name>
        <dbReference type="ChEBI" id="CHEBI:597326"/>
    </ligand>
</feature>
<evidence type="ECO:0000256" key="6">
    <source>
        <dbReference type="SAM" id="MobiDB-lite"/>
    </source>
</evidence>
<dbReference type="CDD" id="cd00610">
    <property type="entry name" value="OAT_like"/>
    <property type="match status" value="1"/>
</dbReference>
<dbReference type="GO" id="GO:0042802">
    <property type="term" value="F:identical protein binding"/>
    <property type="evidence" value="ECO:0007669"/>
    <property type="project" value="TreeGrafter"/>
</dbReference>
<dbReference type="GO" id="GO:0006526">
    <property type="term" value="P:L-arginine biosynthetic process"/>
    <property type="evidence" value="ECO:0007669"/>
    <property type="project" value="UniProtKB-UniRule"/>
</dbReference>
<dbReference type="KEGG" id="hdt:HYPDE_22628"/>
<evidence type="ECO:0000256" key="1">
    <source>
        <dbReference type="ARBA" id="ARBA00022571"/>
    </source>
</evidence>
<keyword evidence="3 5" id="KW-0808">Transferase</keyword>
<accession>N0B1Y1</accession>
<dbReference type="eggNOG" id="COG4992">
    <property type="taxonomic scope" value="Bacteria"/>
</dbReference>
<evidence type="ECO:0000256" key="5">
    <source>
        <dbReference type="HAMAP-Rule" id="MF_01107"/>
    </source>
</evidence>
<keyword evidence="8" id="KW-1185">Reference proteome</keyword>
<keyword evidence="2 5" id="KW-0032">Aminotransferase</keyword>
<comment type="pathway">
    <text evidence="5">Amino-acid biosynthesis; L-arginine biosynthesis; N(2)-acetyl-L-ornithine from L-glutamate: step 4/4.</text>
</comment>
<dbReference type="PANTHER" id="PTHR11986">
    <property type="entry name" value="AMINOTRANSFERASE CLASS III"/>
    <property type="match status" value="1"/>
</dbReference>
<dbReference type="SUPFAM" id="SSF53383">
    <property type="entry name" value="PLP-dependent transferases"/>
    <property type="match status" value="1"/>
</dbReference>
<reference evidence="7 8" key="1">
    <citation type="journal article" date="2013" name="Genome Announc.">
        <title>Genome sequences for three denitrifying bacterial strains isolated from a uranium- and nitrate-contaminated subsurface environment.</title>
        <authorList>
            <person name="Venkatramanan R."/>
            <person name="Prakash O."/>
            <person name="Woyke T."/>
            <person name="Chain P."/>
            <person name="Goodwin L.A."/>
            <person name="Watson D."/>
            <person name="Brooks S."/>
            <person name="Kostka J.E."/>
            <person name="Green S.J."/>
        </authorList>
    </citation>
    <scope>NUCLEOTIDE SEQUENCE [LARGE SCALE GENOMIC DNA]</scope>
    <source>
        <strain evidence="7 8">1NES1</strain>
    </source>
</reference>
<feature type="binding site" evidence="5">
    <location>
        <position position="314"/>
    </location>
    <ligand>
        <name>N(2)-acetyl-L-ornithine</name>
        <dbReference type="ChEBI" id="CHEBI:57805"/>
    </ligand>
</feature>
<dbReference type="InterPro" id="IPR004636">
    <property type="entry name" value="AcOrn/SuccOrn_fam"/>
</dbReference>
<dbReference type="InterPro" id="IPR049704">
    <property type="entry name" value="Aminotrans_3_PPA_site"/>
</dbReference>
<feature type="region of interest" description="Disordered" evidence="6">
    <location>
        <begin position="28"/>
        <end position="47"/>
    </location>
</feature>
<feature type="binding site" evidence="5">
    <location>
        <position position="175"/>
    </location>
    <ligand>
        <name>N(2)-acetyl-L-ornithine</name>
        <dbReference type="ChEBI" id="CHEBI:57805"/>
    </ligand>
</feature>
<evidence type="ECO:0000256" key="4">
    <source>
        <dbReference type="ARBA" id="ARBA00022898"/>
    </source>
</evidence>
<dbReference type="HOGENOM" id="CLU_016922_10_1_5"/>
<organism evidence="7 8">
    <name type="scientific">Hyphomicrobium denitrificans 1NES1</name>
    <dbReference type="NCBI Taxonomy" id="670307"/>
    <lineage>
        <taxon>Bacteria</taxon>
        <taxon>Pseudomonadati</taxon>
        <taxon>Pseudomonadota</taxon>
        <taxon>Alphaproteobacteria</taxon>
        <taxon>Hyphomicrobiales</taxon>
        <taxon>Hyphomicrobiaceae</taxon>
        <taxon>Hyphomicrobium</taxon>
    </lineage>
</organism>
<evidence type="ECO:0000256" key="2">
    <source>
        <dbReference type="ARBA" id="ARBA00022576"/>
    </source>
</evidence>
<keyword evidence="1 5" id="KW-0055">Arginine biosynthesis</keyword>
<feature type="binding site" evidence="5">
    <location>
        <begin position="139"/>
        <end position="140"/>
    </location>
    <ligand>
        <name>pyridoxal 5'-phosphate</name>
        <dbReference type="ChEBI" id="CHEBI:597326"/>
    </ligand>
</feature>
<keyword evidence="4 5" id="KW-0663">Pyridoxal phosphate</keyword>
<feature type="modified residue" description="N6-(pyridoxal phosphate)lysine" evidence="5">
    <location>
        <position position="286"/>
    </location>
</feature>
<dbReference type="GO" id="GO:0030170">
    <property type="term" value="F:pyridoxal phosphate binding"/>
    <property type="evidence" value="ECO:0007669"/>
    <property type="project" value="InterPro"/>
</dbReference>
<dbReference type="UniPathway" id="UPA00068">
    <property type="reaction ID" value="UER00109"/>
</dbReference>
<sequence>MVVFEPPEVGGFLIFRLGLSTHMATSPAALGKTPGRSSSPSAEPSTAVMGTYGRQNIVFVRGEGCWLFAESGERYLDFGSGVAVNALGHAHPALVAALKAQAEKLWHTSNLYRVEGQETVAEKLTRLTFAERVFFCNSGAEACEGAIKVARRYHYASGRPERQRIIAFRGAFHGRTLATLAAAGNEKYLEGFGPEAQGFDHVDPGDFEALEALIGPETAAIMLEPIQGEGGVRAFSPEDLRAIRDLCDRHGLLLVLDEVQTGVGRTGKLFAHEWAGITPDVMAVAKGLGGGFPVGAILATAEAAKGMTPGTHGSTFGGNPLAMAVASTVLDIVADPDFLDSVRAKALHLKQGLSGLKDQHADIVEEVRGAGLLTGLKLKDHVSPQEVVKAAAGEKLLLVGAGDNSVRVLPPLIASDKEIAEAVQMLSRALSRVAHEVR</sequence>
<dbReference type="NCBIfam" id="TIGR00707">
    <property type="entry name" value="argD"/>
    <property type="match status" value="1"/>
</dbReference>
<dbReference type="Gene3D" id="3.40.640.10">
    <property type="entry name" value="Type I PLP-dependent aspartate aminotransferase-like (Major domain)"/>
    <property type="match status" value="1"/>
</dbReference>
<feature type="compositionally biased region" description="Polar residues" evidence="6">
    <location>
        <begin position="35"/>
        <end position="44"/>
    </location>
</feature>
<evidence type="ECO:0000313" key="8">
    <source>
        <dbReference type="Proteomes" id="UP000005952"/>
    </source>
</evidence>
<comment type="similarity">
    <text evidence="5">Belongs to the class-III pyridoxal-phosphate-dependent aminotransferase family. ArgD subfamily.</text>
</comment>
<dbReference type="InterPro" id="IPR015424">
    <property type="entry name" value="PyrdxlP-dep_Trfase"/>
</dbReference>
<comment type="miscellaneous">
    <text evidence="5">May also have succinyldiaminopimelate aminotransferase activity, thus carrying out the corresponding step in lysine biosynthesis.</text>
</comment>
<gene>
    <name evidence="5" type="primary">argD</name>
    <name evidence="7" type="ORF">HYPDE_22628</name>
</gene>
<dbReference type="EC" id="2.6.1.11" evidence="5"/>
<dbReference type="Gene3D" id="3.90.1150.10">
    <property type="entry name" value="Aspartate Aminotransferase, domain 1"/>
    <property type="match status" value="1"/>
</dbReference>
<dbReference type="InterPro" id="IPR015422">
    <property type="entry name" value="PyrdxlP-dep_Trfase_small"/>
</dbReference>
<keyword evidence="5" id="KW-0963">Cytoplasm</keyword>
<dbReference type="PROSITE" id="PS00600">
    <property type="entry name" value="AA_TRANSFER_CLASS_3"/>
    <property type="match status" value="1"/>
</dbReference>
<proteinExistence type="inferred from homology"/>
<feature type="binding site" evidence="5">
    <location>
        <position position="315"/>
    </location>
    <ligand>
        <name>pyridoxal 5'-phosphate</name>
        <dbReference type="ChEBI" id="CHEBI:597326"/>
    </ligand>
</feature>
<dbReference type="InterPro" id="IPR005814">
    <property type="entry name" value="Aminotrans_3"/>
</dbReference>
<comment type="subunit">
    <text evidence="5">Homodimer.</text>
</comment>